<sequence>MPEKERYKIAYLDIKEKRQVQELIKKLASEEHIGLDEHIYKDNRAYDRWGINPFQLFEFIQQILNNPEIIRKEVHDTEYFSTRYLCESESNDHIYPYVIGFQKSNQGLIVVITILNRKKKINLKR</sequence>
<dbReference type="EMBL" id="LKCM01000173">
    <property type="protein sequence ID" value="KPQ43160.1"/>
    <property type="molecule type" value="Genomic_DNA"/>
</dbReference>
<proteinExistence type="predicted"/>
<evidence type="ECO:0000313" key="1">
    <source>
        <dbReference type="EMBL" id="KPQ43160.1"/>
    </source>
</evidence>
<gene>
    <name evidence="1" type="ORF">MPEBLZ_02274</name>
</gene>
<protein>
    <submittedName>
        <fullName evidence="1">Uncharacterized protein</fullName>
    </submittedName>
</protein>
<organism evidence="1 2">
    <name type="scientific">Candidatus Methanoperedens nitratireducens</name>
    <dbReference type="NCBI Taxonomy" id="1392998"/>
    <lineage>
        <taxon>Archaea</taxon>
        <taxon>Methanobacteriati</taxon>
        <taxon>Methanobacteriota</taxon>
        <taxon>Stenosarchaea group</taxon>
        <taxon>Methanomicrobia</taxon>
        <taxon>Methanosarcinales</taxon>
        <taxon>ANME-2 cluster</taxon>
        <taxon>Candidatus Methanoperedentaceae</taxon>
        <taxon>Candidatus Methanoperedens</taxon>
    </lineage>
</organism>
<name>A0A0P7ZHI0_9EURY</name>
<dbReference type="Proteomes" id="UP000050360">
    <property type="component" value="Unassembled WGS sequence"/>
</dbReference>
<dbReference type="AlphaFoldDB" id="A0A0P7ZHI0"/>
<accession>A0A0P7ZHI0</accession>
<evidence type="ECO:0000313" key="2">
    <source>
        <dbReference type="Proteomes" id="UP000050360"/>
    </source>
</evidence>
<comment type="caution">
    <text evidence="1">The sequence shown here is derived from an EMBL/GenBank/DDBJ whole genome shotgun (WGS) entry which is preliminary data.</text>
</comment>
<reference evidence="1 2" key="1">
    <citation type="submission" date="2015-09" db="EMBL/GenBank/DDBJ databases">
        <title>A metagenomics-based metabolic model of nitrate-dependent anaerobic oxidation of methane by Methanoperedens-like archaea.</title>
        <authorList>
            <person name="Arshad A."/>
            <person name="Speth D.R."/>
            <person name="De Graaf R.M."/>
            <person name="Op Den Camp H.J."/>
            <person name="Jetten M.S."/>
            <person name="Welte C.U."/>
        </authorList>
    </citation>
    <scope>NUCLEOTIDE SEQUENCE [LARGE SCALE GENOMIC DNA]</scope>
</reference>